<keyword evidence="4 6" id="KW-1133">Transmembrane helix</keyword>
<feature type="transmembrane region" description="Helical" evidence="6">
    <location>
        <begin position="124"/>
        <end position="143"/>
    </location>
</feature>
<comment type="caution">
    <text evidence="8">The sequence shown here is derived from an EMBL/GenBank/DDBJ whole genome shotgun (WGS) entry which is preliminary data.</text>
</comment>
<dbReference type="InterPro" id="IPR000620">
    <property type="entry name" value="EamA_dom"/>
</dbReference>
<feature type="transmembrane region" description="Helical" evidence="6">
    <location>
        <begin position="149"/>
        <end position="167"/>
    </location>
</feature>
<feature type="transmembrane region" description="Helical" evidence="6">
    <location>
        <begin position="211"/>
        <end position="232"/>
    </location>
</feature>
<gene>
    <name evidence="8" type="ORF">A2164_02670</name>
</gene>
<organism evidence="8 9">
    <name type="scientific">Candidatus Curtissbacteria bacterium RBG_13_35_7</name>
    <dbReference type="NCBI Taxonomy" id="1797705"/>
    <lineage>
        <taxon>Bacteria</taxon>
        <taxon>Candidatus Curtissiibacteriota</taxon>
    </lineage>
</organism>
<dbReference type="AlphaFoldDB" id="A0A1F5G288"/>
<feature type="transmembrane region" description="Helical" evidence="6">
    <location>
        <begin position="66"/>
        <end position="87"/>
    </location>
</feature>
<dbReference type="GO" id="GO:0005886">
    <property type="term" value="C:plasma membrane"/>
    <property type="evidence" value="ECO:0007669"/>
    <property type="project" value="UniProtKB-SubCell"/>
</dbReference>
<name>A0A1F5G288_9BACT</name>
<dbReference type="EMBL" id="MFAT01000051">
    <property type="protein sequence ID" value="OGD85927.1"/>
    <property type="molecule type" value="Genomic_DNA"/>
</dbReference>
<dbReference type="PANTHER" id="PTHR32322:SF18">
    <property type="entry name" value="S-ADENOSYLMETHIONINE_S-ADENOSYLHOMOCYSTEINE TRANSPORTER"/>
    <property type="match status" value="1"/>
</dbReference>
<dbReference type="InterPro" id="IPR037185">
    <property type="entry name" value="EmrE-like"/>
</dbReference>
<proteinExistence type="predicted"/>
<sequence>MINKGIILILTTALISGFSIFINKFIVTGLDPYLFTFLKNIIVAIFLFSIVLVFKEFKIIKRLTKRDWLILSLIGLFGGSVPFLLFFKGLTLTSAASGAFIHKTMFIFVAILARVFLHEKISNRLFIAAFLLILGNLLFLRLLPYKIQFGDLLILLATLFWAIENVISKYALRTLTPRIVAFGRMGIGSIFILLFFAFTGDLSAVAGLTGIHWQWVVISAIILLGYVITWYTGLKYINVSKATMILLLGSPITLLLTFIFQGQIVSLKQLIGSMLIVAGLLVLMSFKNLKDILEDLPKFRYGRA</sequence>
<evidence type="ECO:0000313" key="9">
    <source>
        <dbReference type="Proteomes" id="UP000176317"/>
    </source>
</evidence>
<feature type="transmembrane region" description="Helical" evidence="6">
    <location>
        <begin position="99"/>
        <end position="117"/>
    </location>
</feature>
<feature type="domain" description="EamA" evidence="7">
    <location>
        <begin position="4"/>
        <end position="140"/>
    </location>
</feature>
<dbReference type="Pfam" id="PF00892">
    <property type="entry name" value="EamA"/>
    <property type="match status" value="2"/>
</dbReference>
<keyword evidence="5 6" id="KW-0472">Membrane</keyword>
<keyword evidence="2" id="KW-1003">Cell membrane</keyword>
<evidence type="ECO:0000256" key="5">
    <source>
        <dbReference type="ARBA" id="ARBA00023136"/>
    </source>
</evidence>
<accession>A0A1F5G288</accession>
<evidence type="ECO:0000256" key="3">
    <source>
        <dbReference type="ARBA" id="ARBA00022692"/>
    </source>
</evidence>
<reference evidence="8 9" key="1">
    <citation type="journal article" date="2016" name="Nat. Commun.">
        <title>Thousands of microbial genomes shed light on interconnected biogeochemical processes in an aquifer system.</title>
        <authorList>
            <person name="Anantharaman K."/>
            <person name="Brown C.T."/>
            <person name="Hug L.A."/>
            <person name="Sharon I."/>
            <person name="Castelle C.J."/>
            <person name="Probst A.J."/>
            <person name="Thomas B.C."/>
            <person name="Singh A."/>
            <person name="Wilkins M.J."/>
            <person name="Karaoz U."/>
            <person name="Brodie E.L."/>
            <person name="Williams K.H."/>
            <person name="Hubbard S.S."/>
            <person name="Banfield J.F."/>
        </authorList>
    </citation>
    <scope>NUCLEOTIDE SEQUENCE [LARGE SCALE GENOMIC DNA]</scope>
</reference>
<comment type="subcellular location">
    <subcellularLocation>
        <location evidence="1">Cell membrane</location>
        <topology evidence="1">Multi-pass membrane protein</topology>
    </subcellularLocation>
</comment>
<evidence type="ECO:0000256" key="6">
    <source>
        <dbReference type="SAM" id="Phobius"/>
    </source>
</evidence>
<evidence type="ECO:0000256" key="1">
    <source>
        <dbReference type="ARBA" id="ARBA00004651"/>
    </source>
</evidence>
<evidence type="ECO:0000256" key="2">
    <source>
        <dbReference type="ARBA" id="ARBA00022475"/>
    </source>
</evidence>
<evidence type="ECO:0000256" key="4">
    <source>
        <dbReference type="ARBA" id="ARBA00022989"/>
    </source>
</evidence>
<feature type="domain" description="EamA" evidence="7">
    <location>
        <begin position="149"/>
        <end position="284"/>
    </location>
</feature>
<protein>
    <recommendedName>
        <fullName evidence="7">EamA domain-containing protein</fullName>
    </recommendedName>
</protein>
<evidence type="ECO:0000313" key="8">
    <source>
        <dbReference type="EMBL" id="OGD85927.1"/>
    </source>
</evidence>
<feature type="transmembrane region" description="Helical" evidence="6">
    <location>
        <begin position="33"/>
        <end position="54"/>
    </location>
</feature>
<dbReference type="InterPro" id="IPR050638">
    <property type="entry name" value="AA-Vitamin_Transporters"/>
</dbReference>
<feature type="transmembrane region" description="Helical" evidence="6">
    <location>
        <begin position="179"/>
        <end position="199"/>
    </location>
</feature>
<keyword evidence="3 6" id="KW-0812">Transmembrane</keyword>
<dbReference type="SUPFAM" id="SSF103481">
    <property type="entry name" value="Multidrug resistance efflux transporter EmrE"/>
    <property type="match status" value="2"/>
</dbReference>
<feature type="transmembrane region" description="Helical" evidence="6">
    <location>
        <begin position="244"/>
        <end position="264"/>
    </location>
</feature>
<dbReference type="Proteomes" id="UP000176317">
    <property type="component" value="Unassembled WGS sequence"/>
</dbReference>
<evidence type="ECO:0000259" key="7">
    <source>
        <dbReference type="Pfam" id="PF00892"/>
    </source>
</evidence>
<feature type="transmembrane region" description="Helical" evidence="6">
    <location>
        <begin position="7"/>
        <end position="27"/>
    </location>
</feature>
<dbReference type="PANTHER" id="PTHR32322">
    <property type="entry name" value="INNER MEMBRANE TRANSPORTER"/>
    <property type="match status" value="1"/>
</dbReference>
<feature type="transmembrane region" description="Helical" evidence="6">
    <location>
        <begin position="270"/>
        <end position="289"/>
    </location>
</feature>